<feature type="transmembrane region" description="Helical" evidence="7">
    <location>
        <begin position="989"/>
        <end position="1013"/>
    </location>
</feature>
<dbReference type="Pfam" id="PF03176">
    <property type="entry name" value="MMPL"/>
    <property type="match status" value="2"/>
</dbReference>
<feature type="transmembrane region" description="Helical" evidence="7">
    <location>
        <begin position="352"/>
        <end position="380"/>
    </location>
</feature>
<dbReference type="PANTHER" id="PTHR33406">
    <property type="entry name" value="MEMBRANE PROTEIN MJ1562-RELATED"/>
    <property type="match status" value="1"/>
</dbReference>
<dbReference type="GO" id="GO:0005886">
    <property type="term" value="C:plasma membrane"/>
    <property type="evidence" value="ECO:0007669"/>
    <property type="project" value="UniProtKB-SubCell"/>
</dbReference>
<feature type="transmembrane region" description="Helical" evidence="7">
    <location>
        <begin position="862"/>
        <end position="881"/>
    </location>
</feature>
<name>A0A516KDZ4_9BACI</name>
<reference evidence="9 10" key="1">
    <citation type="submission" date="2019-07" db="EMBL/GenBank/DDBJ databases">
        <authorList>
            <person name="Li J."/>
        </authorList>
    </citation>
    <scope>NUCLEOTIDE SEQUENCE [LARGE SCALE GENOMIC DNA]</scope>
    <source>
        <strain evidence="9 10">TKL69</strain>
    </source>
</reference>
<dbReference type="InterPro" id="IPR050545">
    <property type="entry name" value="Mycobact_MmpL"/>
</dbReference>
<keyword evidence="6 7" id="KW-0472">Membrane</keyword>
<dbReference type="AlphaFoldDB" id="A0A516KDZ4"/>
<protein>
    <submittedName>
        <fullName evidence="9">MMPL family transporter</fullName>
    </submittedName>
</protein>
<dbReference type="OrthoDB" id="9782006at2"/>
<organism evidence="9 10">
    <name type="scientific">Radiobacillus deserti</name>
    <dbReference type="NCBI Taxonomy" id="2594883"/>
    <lineage>
        <taxon>Bacteria</taxon>
        <taxon>Bacillati</taxon>
        <taxon>Bacillota</taxon>
        <taxon>Bacilli</taxon>
        <taxon>Bacillales</taxon>
        <taxon>Bacillaceae</taxon>
        <taxon>Radiobacillus</taxon>
    </lineage>
</organism>
<evidence type="ECO:0000256" key="2">
    <source>
        <dbReference type="ARBA" id="ARBA00010157"/>
    </source>
</evidence>
<feature type="transmembrane region" description="Helical" evidence="7">
    <location>
        <begin position="182"/>
        <end position="199"/>
    </location>
</feature>
<dbReference type="KEGG" id="aqt:FN924_05195"/>
<feature type="transmembrane region" description="Helical" evidence="7">
    <location>
        <begin position="7"/>
        <end position="25"/>
    </location>
</feature>
<dbReference type="EMBL" id="CP041666">
    <property type="protein sequence ID" value="QDP39625.1"/>
    <property type="molecule type" value="Genomic_DNA"/>
</dbReference>
<evidence type="ECO:0000259" key="8">
    <source>
        <dbReference type="PROSITE" id="PS50156"/>
    </source>
</evidence>
<comment type="subcellular location">
    <subcellularLocation>
        <location evidence="1">Cell membrane</location>
        <topology evidence="1">Multi-pass membrane protein</topology>
    </subcellularLocation>
</comment>
<dbReference type="RefSeq" id="WP_143892401.1">
    <property type="nucleotide sequence ID" value="NZ_CP041666.1"/>
</dbReference>
<comment type="similarity">
    <text evidence="2">Belongs to the resistance-nodulation-cell division (RND) (TC 2.A.6) family. MmpL subfamily.</text>
</comment>
<feature type="transmembrane region" description="Helical" evidence="7">
    <location>
        <begin position="308"/>
        <end position="332"/>
    </location>
</feature>
<dbReference type="Gene3D" id="1.10.287.950">
    <property type="entry name" value="Methyl-accepting chemotaxis protein"/>
    <property type="match status" value="1"/>
</dbReference>
<feature type="transmembrane region" description="Helical" evidence="7">
    <location>
        <begin position="236"/>
        <end position="255"/>
    </location>
</feature>
<dbReference type="InterPro" id="IPR000731">
    <property type="entry name" value="SSD"/>
</dbReference>
<keyword evidence="3" id="KW-1003">Cell membrane</keyword>
<evidence type="ECO:0000313" key="9">
    <source>
        <dbReference type="EMBL" id="QDP39625.1"/>
    </source>
</evidence>
<feature type="domain" description="SSD" evidence="8">
    <location>
        <begin position="893"/>
        <end position="1018"/>
    </location>
</feature>
<evidence type="ECO:0000256" key="1">
    <source>
        <dbReference type="ARBA" id="ARBA00004651"/>
    </source>
</evidence>
<evidence type="ECO:0000313" key="10">
    <source>
        <dbReference type="Proteomes" id="UP000315215"/>
    </source>
</evidence>
<feature type="transmembrane region" description="Helical" evidence="7">
    <location>
        <begin position="918"/>
        <end position="942"/>
    </location>
</feature>
<dbReference type="PANTHER" id="PTHR33406:SF6">
    <property type="entry name" value="MEMBRANE PROTEIN YDGH-RELATED"/>
    <property type="match status" value="1"/>
</dbReference>
<sequence length="1034" mass="112524">MKQVIRFRWIILVAWIVAAASLLFFSPNLQELVRDKGQIGVPDGYSSSEAAQMIERMSEDNNEDTVSAVMVFHENKALTETQKEEVGNAIETLKEQSDELGLSDILSFQDDERIEEQVVSEDNTTILVPFEVSVKDREIEEAREDIYKAVEDIKVDHLLTGEAFISQDVVLNSEEGLKKTEYITVGFILVILFVVFRSLVAPFIPLITVGISYLAAQGIVSILADTVDFPLSTFTQIFMVAVMFGIGTDYCILLISRFKEELAHHESIGEAVIATYKAAGKTVFFSGLAVLIGFSTIGLSTFSLYQSAVAVAVGVAVVLIALATLVPFFLVVLGKKLFWPFDKNVSHSESKLWGSVGTFAWTRPLIALLIVLAFVVPSLITYDGSKSYNSLEEIGDEYGSVKAFDWISDSVGPGEAMPTTVVLETEEKIDSSQEFEDIELISKELENIDGVKSVRSATRPTGELIEDFTITSQTGQLGEGIGKSIDGINQIQSGLADGASQLKEAQPQLEEAENGVDQLLQGTQQANNGIGEMKNGLAEIQTGIESGASGAGEIKAGLQEIQTNLQKTINGNKKVLSGYQDIENGLNPIVSGYKGYYSAVSGALSNLKKVEQSNPTLQANREFQTAKGQLAAVVNGTEENPSMASLNKTLETKILGGMSKANKGFQQSISGQEQLSAGLSELINAVDQLQNGLNQAADGQQQVINNIPALQNGLTQIYGGQEELKKAFSDMQGQLGKLSDGLTQSSDGLTEISNGLTEVQSYLDTFSSSDTTSYVSIPEEALENEEFIEGIKPYLSTDKTITKLEVVLEDNPYSTESVELISTVEKTVEDAIKGTAFEDAKHAIGGISSTNHDLQSMSNEDYSRTVILMLSGIFIILIILLRSLIMPIYLIGSLVLTYFTAMGLTEGIFVNIMGYEGISWAVPFFAFVILVALGIDYSIFLMDRFNENKEMSIRDGLLHAMKNMGTVIISAAIILGGTFAAMLPSGVLSLLQIATVVLIGLFLYALIMLPLFIPVMVRFFGKMNWWPFRHQSKD</sequence>
<accession>A0A516KDZ4</accession>
<dbReference type="SUPFAM" id="SSF82866">
    <property type="entry name" value="Multidrug efflux transporter AcrB transmembrane domain"/>
    <property type="match status" value="2"/>
</dbReference>
<evidence type="ECO:0000256" key="3">
    <source>
        <dbReference type="ARBA" id="ARBA00022475"/>
    </source>
</evidence>
<feature type="transmembrane region" description="Helical" evidence="7">
    <location>
        <begin position="283"/>
        <end position="302"/>
    </location>
</feature>
<keyword evidence="5 7" id="KW-1133">Transmembrane helix</keyword>
<keyword evidence="4 7" id="KW-0812">Transmembrane</keyword>
<feature type="transmembrane region" description="Helical" evidence="7">
    <location>
        <begin position="888"/>
        <end position="912"/>
    </location>
</feature>
<dbReference type="Gene3D" id="1.20.1640.10">
    <property type="entry name" value="Multidrug efflux transporter AcrB transmembrane domain"/>
    <property type="match status" value="2"/>
</dbReference>
<evidence type="ECO:0000256" key="5">
    <source>
        <dbReference type="ARBA" id="ARBA00022989"/>
    </source>
</evidence>
<dbReference type="PROSITE" id="PS50156">
    <property type="entry name" value="SSD"/>
    <property type="match status" value="1"/>
</dbReference>
<evidence type="ECO:0000256" key="4">
    <source>
        <dbReference type="ARBA" id="ARBA00022692"/>
    </source>
</evidence>
<evidence type="ECO:0000256" key="6">
    <source>
        <dbReference type="ARBA" id="ARBA00023136"/>
    </source>
</evidence>
<evidence type="ECO:0000256" key="7">
    <source>
        <dbReference type="SAM" id="Phobius"/>
    </source>
</evidence>
<dbReference type="InterPro" id="IPR004869">
    <property type="entry name" value="MMPL_dom"/>
</dbReference>
<gene>
    <name evidence="9" type="ORF">FN924_05195</name>
</gene>
<proteinExistence type="inferred from homology"/>
<keyword evidence="10" id="KW-1185">Reference proteome</keyword>
<dbReference type="Proteomes" id="UP000315215">
    <property type="component" value="Chromosome"/>
</dbReference>
<feature type="transmembrane region" description="Helical" evidence="7">
    <location>
        <begin position="963"/>
        <end position="983"/>
    </location>
</feature>